<dbReference type="InterPro" id="IPR050669">
    <property type="entry name" value="Hemerythrin"/>
</dbReference>
<dbReference type="PANTHER" id="PTHR37164:SF1">
    <property type="entry name" value="BACTERIOHEMERYTHRIN"/>
    <property type="match status" value="1"/>
</dbReference>
<comment type="similarity">
    <text evidence="1">Belongs to the hemerythrin family.</text>
</comment>
<protein>
    <submittedName>
        <fullName evidence="5">Hemerythrin HHE cation binding region</fullName>
    </submittedName>
</protein>
<gene>
    <name evidence="5" type="ORF">U14_00055</name>
</gene>
<dbReference type="Gene3D" id="1.20.120.50">
    <property type="entry name" value="Hemerythrin-like"/>
    <property type="match status" value="1"/>
</dbReference>
<evidence type="ECO:0000259" key="4">
    <source>
        <dbReference type="Pfam" id="PF01814"/>
    </source>
</evidence>
<evidence type="ECO:0000313" key="6">
    <source>
        <dbReference type="Proteomes" id="UP000030700"/>
    </source>
</evidence>
<feature type="domain" description="Hemerythrin-like" evidence="4">
    <location>
        <begin position="8"/>
        <end position="60"/>
    </location>
</feature>
<dbReference type="SUPFAM" id="SSF47188">
    <property type="entry name" value="Hemerythrin-like"/>
    <property type="match status" value="1"/>
</dbReference>
<name>A0A0S6VTF6_9BACT</name>
<dbReference type="Pfam" id="PF01814">
    <property type="entry name" value="Hemerythrin"/>
    <property type="match status" value="1"/>
</dbReference>
<reference evidence="5" key="1">
    <citation type="journal article" date="2015" name="PeerJ">
        <title>First genomic representation of candidate bacterial phylum KSB3 points to enhanced environmental sensing as a trigger of wastewater bulking.</title>
        <authorList>
            <person name="Sekiguchi Y."/>
            <person name="Ohashi A."/>
            <person name="Parks D.H."/>
            <person name="Yamauchi T."/>
            <person name="Tyson G.W."/>
            <person name="Hugenholtz P."/>
        </authorList>
    </citation>
    <scope>NUCLEOTIDE SEQUENCE [LARGE SCALE GENOMIC DNA]</scope>
</reference>
<dbReference type="NCBIfam" id="TIGR02481">
    <property type="entry name" value="hemeryth_dom"/>
    <property type="match status" value="1"/>
</dbReference>
<dbReference type="Proteomes" id="UP000030700">
    <property type="component" value="Unassembled WGS sequence"/>
</dbReference>
<proteinExistence type="inferred from homology"/>
<dbReference type="InterPro" id="IPR012827">
    <property type="entry name" value="Hemerythrin_metal-bd"/>
</dbReference>
<evidence type="ECO:0000256" key="3">
    <source>
        <dbReference type="ARBA" id="ARBA00023004"/>
    </source>
</evidence>
<dbReference type="InterPro" id="IPR035938">
    <property type="entry name" value="Hemerythrin-like_sf"/>
</dbReference>
<evidence type="ECO:0000256" key="1">
    <source>
        <dbReference type="ARBA" id="ARBA00010587"/>
    </source>
</evidence>
<dbReference type="AlphaFoldDB" id="A0A0S6VTF6"/>
<keyword evidence="6" id="KW-1185">Reference proteome</keyword>
<accession>A0A0S6VTF6</accession>
<evidence type="ECO:0000313" key="5">
    <source>
        <dbReference type="EMBL" id="GAK48844.1"/>
    </source>
</evidence>
<keyword evidence="3" id="KW-0408">Iron</keyword>
<dbReference type="GO" id="GO:0046872">
    <property type="term" value="F:metal ion binding"/>
    <property type="evidence" value="ECO:0007669"/>
    <property type="project" value="UniProtKB-KW"/>
</dbReference>
<organism evidence="5">
    <name type="scientific">Candidatus Moduliflexus flocculans</name>
    <dbReference type="NCBI Taxonomy" id="1499966"/>
    <lineage>
        <taxon>Bacteria</taxon>
        <taxon>Candidatus Moduliflexota</taxon>
        <taxon>Candidatus Moduliflexia</taxon>
        <taxon>Candidatus Moduliflexales</taxon>
        <taxon>Candidatus Moduliflexaceae</taxon>
    </lineage>
</organism>
<dbReference type="PANTHER" id="PTHR37164">
    <property type="entry name" value="BACTERIOHEMERYTHRIN"/>
    <property type="match status" value="1"/>
</dbReference>
<dbReference type="HOGENOM" id="CLU_188313_0_0_0"/>
<dbReference type="STRING" id="1499966.U14_00055"/>
<dbReference type="CDD" id="cd12107">
    <property type="entry name" value="Hemerythrin"/>
    <property type="match status" value="1"/>
</dbReference>
<keyword evidence="2" id="KW-0479">Metal-binding</keyword>
<dbReference type="EMBL" id="DF820455">
    <property type="protein sequence ID" value="GAK48844.1"/>
    <property type="molecule type" value="Genomic_DNA"/>
</dbReference>
<sequence>MTQHGYPGYPGHKKLHDEFVKQVNDLQKDFDEGKTLPVKTSQFLRDWLTNHILKVDQQYSAFLNANGVR</sequence>
<dbReference type="InterPro" id="IPR012312">
    <property type="entry name" value="Hemerythrin-like"/>
</dbReference>
<evidence type="ECO:0000256" key="2">
    <source>
        <dbReference type="ARBA" id="ARBA00022723"/>
    </source>
</evidence>